<gene>
    <name evidence="1" type="ORF">FYJ85_11835</name>
</gene>
<name>A0A844G5W5_9BACT</name>
<evidence type="ECO:0000313" key="1">
    <source>
        <dbReference type="EMBL" id="MST97729.1"/>
    </source>
</evidence>
<reference evidence="1 2" key="1">
    <citation type="submission" date="2019-08" db="EMBL/GenBank/DDBJ databases">
        <title>In-depth cultivation of the pig gut microbiome towards novel bacterial diversity and tailored functional studies.</title>
        <authorList>
            <person name="Wylensek D."/>
            <person name="Hitch T.C.A."/>
            <person name="Clavel T."/>
        </authorList>
    </citation>
    <scope>NUCLEOTIDE SEQUENCE [LARGE SCALE GENOMIC DNA]</scope>
    <source>
        <strain evidence="1 2">BBE-744-WT-12</strain>
    </source>
</reference>
<dbReference type="RefSeq" id="WP_154418790.1">
    <property type="nucleotide sequence ID" value="NZ_VUNS01000012.1"/>
</dbReference>
<comment type="caution">
    <text evidence="1">The sequence shown here is derived from an EMBL/GenBank/DDBJ whole genome shotgun (WGS) entry which is preliminary data.</text>
</comment>
<organism evidence="1 2">
    <name type="scientific">Victivallis lenta</name>
    <dbReference type="NCBI Taxonomy" id="2606640"/>
    <lineage>
        <taxon>Bacteria</taxon>
        <taxon>Pseudomonadati</taxon>
        <taxon>Lentisphaerota</taxon>
        <taxon>Lentisphaeria</taxon>
        <taxon>Victivallales</taxon>
        <taxon>Victivallaceae</taxon>
        <taxon>Victivallis</taxon>
    </lineage>
</organism>
<dbReference type="AlphaFoldDB" id="A0A844G5W5"/>
<dbReference type="Proteomes" id="UP000435649">
    <property type="component" value="Unassembled WGS sequence"/>
</dbReference>
<dbReference type="EMBL" id="VUNS01000012">
    <property type="protein sequence ID" value="MST97729.1"/>
    <property type="molecule type" value="Genomic_DNA"/>
</dbReference>
<accession>A0A844G5W5</accession>
<protein>
    <submittedName>
        <fullName evidence="1">Uncharacterized protein</fullName>
    </submittedName>
</protein>
<proteinExistence type="predicted"/>
<sequence length="154" mass="17071">MDQNNITEAWWYMSKRVTIALTTIAIFLGCISPVMAGREIVPADVTVKVQYQLKMDGYNSWTTTNASLRGAVTESMMVGQLAARHPNGQIRILSASYGKTVAHTVRYQMKRGKSAWTNGTVTLNNALTESMARNQLKAKFPGATIRILSFVIKK</sequence>
<evidence type="ECO:0000313" key="2">
    <source>
        <dbReference type="Proteomes" id="UP000435649"/>
    </source>
</evidence>
<keyword evidence="2" id="KW-1185">Reference proteome</keyword>